<keyword evidence="4 7" id="KW-0812">Transmembrane</keyword>
<dbReference type="PANTHER" id="PTHR33932:SF4">
    <property type="entry name" value="NA(+)_H(+) ANTIPORTER SUBUNIT B"/>
    <property type="match status" value="1"/>
</dbReference>
<organism evidence="9 10">
    <name type="scientific">Pseudonocardia cypriaca</name>
    <dbReference type="NCBI Taxonomy" id="882449"/>
    <lineage>
        <taxon>Bacteria</taxon>
        <taxon>Bacillati</taxon>
        <taxon>Actinomycetota</taxon>
        <taxon>Actinomycetes</taxon>
        <taxon>Pseudonocardiales</taxon>
        <taxon>Pseudonocardiaceae</taxon>
        <taxon>Pseudonocardia</taxon>
    </lineage>
</organism>
<dbReference type="RefSeq" id="WP_142104638.1">
    <property type="nucleotide sequence ID" value="NZ_VFPH01000002.1"/>
</dbReference>
<proteinExistence type="inferred from homology"/>
<dbReference type="GO" id="GO:0005886">
    <property type="term" value="C:plasma membrane"/>
    <property type="evidence" value="ECO:0007669"/>
    <property type="project" value="UniProtKB-SubCell"/>
</dbReference>
<feature type="domain" description="Na+/H+ antiporter MnhB subunit-related protein" evidence="8">
    <location>
        <begin position="37"/>
        <end position="156"/>
    </location>
</feature>
<evidence type="ECO:0000256" key="6">
    <source>
        <dbReference type="ARBA" id="ARBA00023136"/>
    </source>
</evidence>
<name>A0A543FVN9_9PSEU</name>
<evidence type="ECO:0000313" key="9">
    <source>
        <dbReference type="EMBL" id="TQM37883.1"/>
    </source>
</evidence>
<comment type="caution">
    <text evidence="9">The sequence shown here is derived from an EMBL/GenBank/DDBJ whole genome shotgun (WGS) entry which is preliminary data.</text>
</comment>
<evidence type="ECO:0000256" key="2">
    <source>
        <dbReference type="ARBA" id="ARBA00009425"/>
    </source>
</evidence>
<evidence type="ECO:0000256" key="3">
    <source>
        <dbReference type="ARBA" id="ARBA00022475"/>
    </source>
</evidence>
<accession>A0A543FVN9</accession>
<keyword evidence="10" id="KW-1185">Reference proteome</keyword>
<dbReference type="PANTHER" id="PTHR33932">
    <property type="entry name" value="NA(+)/H(+) ANTIPORTER SUBUNIT B"/>
    <property type="match status" value="1"/>
</dbReference>
<evidence type="ECO:0000259" key="8">
    <source>
        <dbReference type="Pfam" id="PF04039"/>
    </source>
</evidence>
<reference evidence="9 10" key="1">
    <citation type="submission" date="2019-06" db="EMBL/GenBank/DDBJ databases">
        <title>Sequencing the genomes of 1000 actinobacteria strains.</title>
        <authorList>
            <person name="Klenk H.-P."/>
        </authorList>
    </citation>
    <scope>NUCLEOTIDE SEQUENCE [LARGE SCALE GENOMIC DNA]</scope>
    <source>
        <strain evidence="9 10">DSM 45511</strain>
    </source>
</reference>
<feature type="transmembrane region" description="Helical" evidence="7">
    <location>
        <begin position="140"/>
        <end position="159"/>
    </location>
</feature>
<dbReference type="Pfam" id="PF04039">
    <property type="entry name" value="MnhB"/>
    <property type="match status" value="1"/>
</dbReference>
<dbReference type="AlphaFoldDB" id="A0A543FVN9"/>
<evidence type="ECO:0000256" key="7">
    <source>
        <dbReference type="SAM" id="Phobius"/>
    </source>
</evidence>
<protein>
    <submittedName>
        <fullName evidence="9">Multisubunit sodium/proton antiporter MrpB subunit</fullName>
    </submittedName>
</protein>
<gene>
    <name evidence="9" type="ORF">FB388_5102</name>
</gene>
<evidence type="ECO:0000313" key="10">
    <source>
        <dbReference type="Proteomes" id="UP000319818"/>
    </source>
</evidence>
<dbReference type="OrthoDB" id="3436314at2"/>
<keyword evidence="3" id="KW-1003">Cell membrane</keyword>
<keyword evidence="5 7" id="KW-1133">Transmembrane helix</keyword>
<comment type="similarity">
    <text evidence="2">Belongs to the CPA3 antiporters (TC 2.A.63) subunit B family.</text>
</comment>
<keyword evidence="6 7" id="KW-0472">Membrane</keyword>
<feature type="transmembrane region" description="Helical" evidence="7">
    <location>
        <begin position="43"/>
        <end position="61"/>
    </location>
</feature>
<feature type="transmembrane region" description="Helical" evidence="7">
    <location>
        <begin position="95"/>
        <end position="120"/>
    </location>
</feature>
<dbReference type="InterPro" id="IPR050622">
    <property type="entry name" value="CPA3_antiporter_subunitB"/>
</dbReference>
<dbReference type="Proteomes" id="UP000319818">
    <property type="component" value="Unassembled WGS sequence"/>
</dbReference>
<evidence type="ECO:0000256" key="5">
    <source>
        <dbReference type="ARBA" id="ARBA00022989"/>
    </source>
</evidence>
<comment type="subcellular location">
    <subcellularLocation>
        <location evidence="1">Cell membrane</location>
        <topology evidence="1">Multi-pass membrane protein</topology>
    </subcellularLocation>
</comment>
<evidence type="ECO:0000256" key="1">
    <source>
        <dbReference type="ARBA" id="ARBA00004651"/>
    </source>
</evidence>
<feature type="transmembrane region" description="Helical" evidence="7">
    <location>
        <begin position="67"/>
        <end position="83"/>
    </location>
</feature>
<sequence length="177" mass="19028">MSPDNDDYKPFEEWDRPRQAWMLSGDCRGHRQRTLLLEMTTRALFPTVLVFSVYLLLVGHYGPGGGFAAGLVAGLAFVLRYIAGGSEAAVRVRPPVLIGLGLTVALLTALAPTVVGAPVLTTTKLALDVPLLGHFETQTSVFLDVGVYLLIVGVVLDLLRSLGAGIERDMRDAGEPR</sequence>
<dbReference type="InterPro" id="IPR007182">
    <property type="entry name" value="MnhB"/>
</dbReference>
<evidence type="ECO:0000256" key="4">
    <source>
        <dbReference type="ARBA" id="ARBA00022692"/>
    </source>
</evidence>
<dbReference type="EMBL" id="VFPH01000002">
    <property type="protein sequence ID" value="TQM37883.1"/>
    <property type="molecule type" value="Genomic_DNA"/>
</dbReference>